<dbReference type="Gene3D" id="3.40.47.10">
    <property type="match status" value="2"/>
</dbReference>
<organism evidence="7 8">
    <name type="scientific">Vreelandella janggokensis</name>
    <dbReference type="NCBI Taxonomy" id="370767"/>
    <lineage>
        <taxon>Bacteria</taxon>
        <taxon>Pseudomonadati</taxon>
        <taxon>Pseudomonadota</taxon>
        <taxon>Gammaproteobacteria</taxon>
        <taxon>Oceanospirillales</taxon>
        <taxon>Halomonadaceae</taxon>
        <taxon>Vreelandella</taxon>
    </lineage>
</organism>
<dbReference type="RefSeq" id="WP_268901807.1">
    <property type="nucleotide sequence ID" value="NZ_JAKNQT010000002.1"/>
</dbReference>
<dbReference type="CDD" id="cd00751">
    <property type="entry name" value="thiolase"/>
    <property type="match status" value="1"/>
</dbReference>
<name>A0ABT4IV02_9GAMM</name>
<dbReference type="InterPro" id="IPR016039">
    <property type="entry name" value="Thiolase-like"/>
</dbReference>
<reference evidence="7 8" key="1">
    <citation type="submission" date="2022-02" db="EMBL/GenBank/DDBJ databases">
        <title>Study of halophilic communities from a Mexican lake.</title>
        <authorList>
            <person name="Hernandez-Soto L.M."/>
            <person name="Martinez-Abarca F."/>
            <person name="Ramirez-Saad H.C."/>
            <person name="Aguirre-Garrido J.F."/>
        </authorList>
    </citation>
    <scope>NUCLEOTIDE SEQUENCE [LARGE SCALE GENOMIC DNA]</scope>
    <source>
        <strain evidence="7 8">Hjan13</strain>
    </source>
</reference>
<dbReference type="PANTHER" id="PTHR18919">
    <property type="entry name" value="ACETYL-COA C-ACYLTRANSFERASE"/>
    <property type="match status" value="1"/>
</dbReference>
<dbReference type="NCBIfam" id="TIGR01930">
    <property type="entry name" value="AcCoA-C-Actrans"/>
    <property type="match status" value="1"/>
</dbReference>
<keyword evidence="8" id="KW-1185">Reference proteome</keyword>
<evidence type="ECO:0000256" key="4">
    <source>
        <dbReference type="RuleBase" id="RU003557"/>
    </source>
</evidence>
<protein>
    <submittedName>
        <fullName evidence="7">Thiolase family protein</fullName>
    </submittedName>
</protein>
<dbReference type="InterPro" id="IPR020610">
    <property type="entry name" value="Thiolase_AS"/>
</dbReference>
<comment type="similarity">
    <text evidence="1 4">Belongs to the thiolase-like superfamily. Thiolase family.</text>
</comment>
<feature type="domain" description="Thiolase C-terminal" evidence="6">
    <location>
        <begin position="287"/>
        <end position="407"/>
    </location>
</feature>
<keyword evidence="2 4" id="KW-0808">Transferase</keyword>
<evidence type="ECO:0000259" key="5">
    <source>
        <dbReference type="Pfam" id="PF00108"/>
    </source>
</evidence>
<proteinExistence type="inferred from homology"/>
<dbReference type="InterPro" id="IPR020613">
    <property type="entry name" value="Thiolase_CS"/>
</dbReference>
<dbReference type="EMBL" id="JAKNQU010000003">
    <property type="protein sequence ID" value="MCZ0927507.1"/>
    <property type="molecule type" value="Genomic_DNA"/>
</dbReference>
<dbReference type="PROSITE" id="PS00099">
    <property type="entry name" value="THIOLASE_3"/>
    <property type="match status" value="1"/>
</dbReference>
<evidence type="ECO:0000259" key="6">
    <source>
        <dbReference type="Pfam" id="PF02803"/>
    </source>
</evidence>
<keyword evidence="3 4" id="KW-0012">Acyltransferase</keyword>
<evidence type="ECO:0000313" key="8">
    <source>
        <dbReference type="Proteomes" id="UP001321125"/>
    </source>
</evidence>
<gene>
    <name evidence="7" type="ORF">L0635_10470</name>
</gene>
<dbReference type="SUPFAM" id="SSF53901">
    <property type="entry name" value="Thiolase-like"/>
    <property type="match status" value="1"/>
</dbReference>
<sequence>MTRGHYAAFEDIHLVAALRTPFTDLNGALGDISPTDLGIKVAREVLAASGTSPTDVDSVIAGSVAQASVDAYLLPRHIGLYAGVPQEVPALHAQRVCGTGFELLKQAAEQIALGQATRVLCVGTESMTRNPIVAYTHRGGFKLGEQVAFKDFLWEALMDPAPGVSMIQTADTLAQRYAITREQVDVYAERSFARAVDAQAQGIFSAEIVAVGNETFSLPGYYDRGIRLPRKINRVDQDTHIRPSPWSVLNPLPPVYDDGVQTAGNSAAVVDGAAAALVMAGSHMGTPPLARLCAIAVVGVAPELMGIGPAPAIRLLLERSGLTLDDIDRLEINEAQGAQVLAVARELDLDLTKLNVHGGAIAIGHPLAATGLRLAMTLARQLKRDGMRYGIAAACIGGGQGMAILLEHTPE</sequence>
<dbReference type="PROSITE" id="PS00737">
    <property type="entry name" value="THIOLASE_2"/>
    <property type="match status" value="1"/>
</dbReference>
<dbReference type="InterPro" id="IPR020616">
    <property type="entry name" value="Thiolase_N"/>
</dbReference>
<evidence type="ECO:0000313" key="7">
    <source>
        <dbReference type="EMBL" id="MCZ0927507.1"/>
    </source>
</evidence>
<evidence type="ECO:0000256" key="3">
    <source>
        <dbReference type="ARBA" id="ARBA00023315"/>
    </source>
</evidence>
<dbReference type="Proteomes" id="UP001321125">
    <property type="component" value="Unassembled WGS sequence"/>
</dbReference>
<feature type="domain" description="Thiolase N-terminal" evidence="5">
    <location>
        <begin position="14"/>
        <end position="280"/>
    </location>
</feature>
<dbReference type="Pfam" id="PF00108">
    <property type="entry name" value="Thiolase_N"/>
    <property type="match status" value="1"/>
</dbReference>
<dbReference type="Pfam" id="PF02803">
    <property type="entry name" value="Thiolase_C"/>
    <property type="match status" value="1"/>
</dbReference>
<comment type="caution">
    <text evidence="7">The sequence shown here is derived from an EMBL/GenBank/DDBJ whole genome shotgun (WGS) entry which is preliminary data.</text>
</comment>
<dbReference type="PIRSF" id="PIRSF000429">
    <property type="entry name" value="Ac-CoA_Ac_transf"/>
    <property type="match status" value="1"/>
</dbReference>
<dbReference type="InterPro" id="IPR020617">
    <property type="entry name" value="Thiolase_C"/>
</dbReference>
<evidence type="ECO:0000256" key="2">
    <source>
        <dbReference type="ARBA" id="ARBA00022679"/>
    </source>
</evidence>
<accession>A0ABT4IV02</accession>
<dbReference type="InterPro" id="IPR002155">
    <property type="entry name" value="Thiolase"/>
</dbReference>
<evidence type="ECO:0000256" key="1">
    <source>
        <dbReference type="ARBA" id="ARBA00010982"/>
    </source>
</evidence>
<dbReference type="PANTHER" id="PTHR18919:SF107">
    <property type="entry name" value="ACETYL-COA ACETYLTRANSFERASE, CYTOSOLIC"/>
    <property type="match status" value="1"/>
</dbReference>